<evidence type="ECO:0000313" key="2">
    <source>
        <dbReference type="EMBL" id="BAB54757.1"/>
    </source>
</evidence>
<proteinExistence type="predicted"/>
<reference evidence="2 3" key="1">
    <citation type="journal article" date="2000" name="DNA Res.">
        <title>Complete genome structure of the nitrogen-fixing symbiotic bacterium Mesorhizobium loti.</title>
        <authorList>
            <person name="Kaneko T."/>
            <person name="Nakamura Y."/>
            <person name="Sato S."/>
            <person name="Asamizu E."/>
            <person name="Kato T."/>
            <person name="Sasamoto S."/>
            <person name="Watanabe A."/>
            <person name="Idesawa K."/>
            <person name="Ishikawa A."/>
            <person name="Kawashima K."/>
            <person name="Kimura T."/>
            <person name="Kishida Y."/>
            <person name="Kiyokawa C."/>
            <person name="Kohara M."/>
            <person name="Matsumoto M."/>
            <person name="Matsuno A."/>
            <person name="Mochizuki Y."/>
            <person name="Nakayama S."/>
            <person name="Nakazaki N."/>
            <person name="Shimpo S."/>
            <person name="Sugimoto M."/>
            <person name="Takeuchi C."/>
            <person name="Yamada M."/>
            <person name="Tabata S."/>
        </authorList>
    </citation>
    <scope>NUCLEOTIDE SEQUENCE [LARGE SCALE GENOMIC DNA]</scope>
    <source>
        <strain evidence="3">LMG 29417 / CECT 9101 / MAFF 303099</strain>
        <plasmid evidence="2 3">pMLb</plasmid>
    </source>
</reference>
<dbReference type="Proteomes" id="UP000000552">
    <property type="component" value="Plasmid pMLb"/>
</dbReference>
<organism evidence="2 3">
    <name type="scientific">Mesorhizobium japonicum (strain LMG 29417 / CECT 9101 / MAFF 303099)</name>
    <name type="common">Mesorhizobium loti (strain MAFF 303099)</name>
    <dbReference type="NCBI Taxonomy" id="266835"/>
    <lineage>
        <taxon>Bacteria</taxon>
        <taxon>Pseudomonadati</taxon>
        <taxon>Pseudomonadota</taxon>
        <taxon>Alphaproteobacteria</taxon>
        <taxon>Hyphomicrobiales</taxon>
        <taxon>Phyllobacteriaceae</taxon>
        <taxon>Mesorhizobium</taxon>
    </lineage>
</organism>
<dbReference type="AlphaFoldDB" id="Q98P98"/>
<geneLocation type="plasmid" evidence="2 3">
    <name>pMLb</name>
</geneLocation>
<dbReference type="EMBL" id="AP003017">
    <property type="protein sequence ID" value="BAB54757.1"/>
    <property type="molecule type" value="Genomic_DNA"/>
</dbReference>
<keyword evidence="2" id="KW-0614">Plasmid</keyword>
<protein>
    <submittedName>
        <fullName evidence="2">Transposase</fullName>
    </submittedName>
</protein>
<evidence type="ECO:0000313" key="3">
    <source>
        <dbReference type="Proteomes" id="UP000000552"/>
    </source>
</evidence>
<evidence type="ECO:0000256" key="1">
    <source>
        <dbReference type="SAM" id="MobiDB-lite"/>
    </source>
</evidence>
<dbReference type="HOGENOM" id="CLU_2261545_0_0_5"/>
<dbReference type="KEGG" id="mlo:mll9553"/>
<sequence>MAARPYPTGHLTSCARFTDRSLSRASAWTKRLRWWAEMQAGRDRQRSQHGPRRTGQANHMFGIPDGSQSNGYLKRGRKPRKRTDFMNDPAVIAQREQALASGG</sequence>
<gene>
    <name evidence="2" type="ordered locus">mll9553</name>
</gene>
<name>Q98P98_RHILO</name>
<feature type="region of interest" description="Disordered" evidence="1">
    <location>
        <begin position="39"/>
        <end position="91"/>
    </location>
</feature>
<accession>Q98P98</accession>